<dbReference type="InterPro" id="IPR002550">
    <property type="entry name" value="CNNM"/>
</dbReference>
<dbReference type="GO" id="GO:0005886">
    <property type="term" value="C:plasma membrane"/>
    <property type="evidence" value="ECO:0007669"/>
    <property type="project" value="UniProtKB-SubCell"/>
</dbReference>
<dbReference type="PANTHER" id="PTHR22777">
    <property type="entry name" value="HEMOLYSIN-RELATED"/>
    <property type="match status" value="1"/>
</dbReference>
<dbReference type="Gene3D" id="3.30.465.10">
    <property type="match status" value="1"/>
</dbReference>
<organism evidence="14 15">
    <name type="scientific">Kiloniella litopenaei</name>
    <dbReference type="NCBI Taxonomy" id="1549748"/>
    <lineage>
        <taxon>Bacteria</taxon>
        <taxon>Pseudomonadati</taxon>
        <taxon>Pseudomonadota</taxon>
        <taxon>Alphaproteobacteria</taxon>
        <taxon>Rhodospirillales</taxon>
        <taxon>Kiloniellaceae</taxon>
        <taxon>Kiloniella</taxon>
    </lineage>
</organism>
<dbReference type="Pfam" id="PF01595">
    <property type="entry name" value="CNNM"/>
    <property type="match status" value="1"/>
</dbReference>
<comment type="similarity">
    <text evidence="2">Belongs to the UPF0053 family. Hemolysin C subfamily.</text>
</comment>
<dbReference type="SMART" id="SM01091">
    <property type="entry name" value="CorC_HlyC"/>
    <property type="match status" value="1"/>
</dbReference>
<accession>A0A0M2R5M5</accession>
<dbReference type="SUPFAM" id="SSF56176">
    <property type="entry name" value="FAD-binding/transporter-associated domain-like"/>
    <property type="match status" value="1"/>
</dbReference>
<keyword evidence="8 10" id="KW-0472">Membrane</keyword>
<feature type="domain" description="CBS" evidence="12">
    <location>
        <begin position="277"/>
        <end position="337"/>
    </location>
</feature>
<dbReference type="Proteomes" id="UP000034491">
    <property type="component" value="Unassembled WGS sequence"/>
</dbReference>
<keyword evidence="7 9" id="KW-0129">CBS domain</keyword>
<dbReference type="Pfam" id="PF00571">
    <property type="entry name" value="CBS"/>
    <property type="match status" value="1"/>
</dbReference>
<evidence type="ECO:0000256" key="3">
    <source>
        <dbReference type="ARBA" id="ARBA00022475"/>
    </source>
</evidence>
<evidence type="ECO:0000256" key="10">
    <source>
        <dbReference type="PROSITE-ProRule" id="PRU01193"/>
    </source>
</evidence>
<dbReference type="Pfam" id="PF03471">
    <property type="entry name" value="CorC_HlyC"/>
    <property type="match status" value="1"/>
</dbReference>
<feature type="domain" description="CBS" evidence="12">
    <location>
        <begin position="209"/>
        <end position="271"/>
    </location>
</feature>
<dbReference type="PROSITE" id="PS51846">
    <property type="entry name" value="CNNM"/>
    <property type="match status" value="1"/>
</dbReference>
<dbReference type="Gene3D" id="3.10.580.10">
    <property type="entry name" value="CBS-domain"/>
    <property type="match status" value="1"/>
</dbReference>
<dbReference type="SUPFAM" id="SSF54631">
    <property type="entry name" value="CBS-domain pair"/>
    <property type="match status" value="1"/>
</dbReference>
<evidence type="ECO:0000256" key="5">
    <source>
        <dbReference type="ARBA" id="ARBA00022737"/>
    </source>
</evidence>
<keyword evidence="3" id="KW-1003">Cell membrane</keyword>
<dbReference type="FunFam" id="3.10.580.10:FF:000002">
    <property type="entry name" value="Magnesium/cobalt efflux protein CorC"/>
    <property type="match status" value="1"/>
</dbReference>
<gene>
    <name evidence="14" type="ORF">WH95_16835</name>
</gene>
<evidence type="ECO:0000256" key="7">
    <source>
        <dbReference type="ARBA" id="ARBA00023122"/>
    </source>
</evidence>
<evidence type="ECO:0000313" key="14">
    <source>
        <dbReference type="EMBL" id="KKJ75739.1"/>
    </source>
</evidence>
<dbReference type="InterPro" id="IPR000644">
    <property type="entry name" value="CBS_dom"/>
</dbReference>
<protein>
    <submittedName>
        <fullName evidence="14">Membrane protein</fullName>
    </submittedName>
</protein>
<keyword evidence="4 10" id="KW-0812">Transmembrane</keyword>
<evidence type="ECO:0000256" key="6">
    <source>
        <dbReference type="ARBA" id="ARBA00022989"/>
    </source>
</evidence>
<reference evidence="14 15" key="1">
    <citation type="submission" date="2015-03" db="EMBL/GenBank/DDBJ databases">
        <title>Genome sequence of Kiloniella sp. P1-1, isolated from the gut microflora of Pacific white shrimp, Penaeus vannamei.</title>
        <authorList>
            <person name="Shao Z."/>
            <person name="Wang L."/>
            <person name="Li X."/>
        </authorList>
    </citation>
    <scope>NUCLEOTIDE SEQUENCE [LARGE SCALE GENOMIC DNA]</scope>
    <source>
        <strain evidence="14 15">P1-1</strain>
    </source>
</reference>
<evidence type="ECO:0000256" key="9">
    <source>
        <dbReference type="PROSITE-ProRule" id="PRU00703"/>
    </source>
</evidence>
<dbReference type="STRING" id="1549748.WH95_16835"/>
<evidence type="ECO:0000259" key="12">
    <source>
        <dbReference type="PROSITE" id="PS51371"/>
    </source>
</evidence>
<feature type="transmembrane region" description="Helical" evidence="11">
    <location>
        <begin position="130"/>
        <end position="156"/>
    </location>
</feature>
<comment type="subcellular location">
    <subcellularLocation>
        <location evidence="1">Cell membrane</location>
        <topology evidence="1">Multi-pass membrane protein</topology>
    </subcellularLocation>
</comment>
<dbReference type="InterPro" id="IPR044751">
    <property type="entry name" value="Ion_transp-like_CBS"/>
</dbReference>
<dbReference type="InterPro" id="IPR046342">
    <property type="entry name" value="CBS_dom_sf"/>
</dbReference>
<dbReference type="EMBL" id="LANI01000027">
    <property type="protein sequence ID" value="KKJ75739.1"/>
    <property type="molecule type" value="Genomic_DNA"/>
</dbReference>
<dbReference type="InterPro" id="IPR036318">
    <property type="entry name" value="FAD-bd_PCMH-like_sf"/>
</dbReference>
<dbReference type="OrthoDB" id="9797674at2"/>
<dbReference type="PATRIC" id="fig|1549748.8.peg.2134"/>
<dbReference type="RefSeq" id="WP_046509483.1">
    <property type="nucleotide sequence ID" value="NZ_LANI01000027.1"/>
</dbReference>
<dbReference type="InterPro" id="IPR005170">
    <property type="entry name" value="Transptr-assoc_dom"/>
</dbReference>
<evidence type="ECO:0000256" key="11">
    <source>
        <dbReference type="SAM" id="Phobius"/>
    </source>
</evidence>
<evidence type="ECO:0000256" key="4">
    <source>
        <dbReference type="ARBA" id="ARBA00022692"/>
    </source>
</evidence>
<keyword evidence="5" id="KW-0677">Repeat</keyword>
<name>A0A0M2R5M5_9PROT</name>
<evidence type="ECO:0000256" key="2">
    <source>
        <dbReference type="ARBA" id="ARBA00006446"/>
    </source>
</evidence>
<evidence type="ECO:0000259" key="13">
    <source>
        <dbReference type="PROSITE" id="PS51846"/>
    </source>
</evidence>
<feature type="transmembrane region" description="Helical" evidence="11">
    <location>
        <begin position="61"/>
        <end position="85"/>
    </location>
</feature>
<dbReference type="CDD" id="cd04590">
    <property type="entry name" value="CBS_pair_CorC_HlyC_assoc"/>
    <property type="match status" value="1"/>
</dbReference>
<dbReference type="PROSITE" id="PS51371">
    <property type="entry name" value="CBS"/>
    <property type="match status" value="2"/>
</dbReference>
<evidence type="ECO:0000256" key="1">
    <source>
        <dbReference type="ARBA" id="ARBA00004651"/>
    </source>
</evidence>
<comment type="caution">
    <text evidence="14">The sequence shown here is derived from an EMBL/GenBank/DDBJ whole genome shotgun (WGS) entry which is preliminary data.</text>
</comment>
<feature type="transmembrane region" description="Helical" evidence="11">
    <location>
        <begin position="92"/>
        <end position="110"/>
    </location>
</feature>
<proteinExistence type="inferred from homology"/>
<evidence type="ECO:0000313" key="15">
    <source>
        <dbReference type="Proteomes" id="UP000034491"/>
    </source>
</evidence>
<dbReference type="GO" id="GO:0050660">
    <property type="term" value="F:flavin adenine dinucleotide binding"/>
    <property type="evidence" value="ECO:0007669"/>
    <property type="project" value="InterPro"/>
</dbReference>
<sequence>METELILSISAIVVLLAISAFFSGAETSMTASSKPRMHTLEQSGDKKAQIVNKLWSAKEHLIGSILLGNNLVNILASALATSVFLKLFGETGVIYATLTMTALVLVFAEVLPKTYALRHSDKAALASAPILRPIVFIFGPVALAVESIVKVILAIFTRSDTADEMNEFAEEELRGAIDLHEGEGEEVRHEREMLKSILDLDDVEVDEIMTHRQDVNSSDIDQSPAQVIEDVLSSSYTRIPLWQDKPDNIVGVLHAKALLRAIRTHDGELDRETLISIASTPWFIPESTSLLAQLHAFRDRHAHFAIVVDEYGEMQGIVTLEDILEEIVGDITDEHDIDIEGVQTVTESEFIINGTVTIRDLNRQFEWRLPDDEASTIAGLILHEARQIPKVGQAFVFHDMRFEILERKRHQITSVRVSPIAEQIPS</sequence>
<keyword evidence="15" id="KW-1185">Reference proteome</keyword>
<dbReference type="InterPro" id="IPR016169">
    <property type="entry name" value="FAD-bd_PCMH_sub2"/>
</dbReference>
<evidence type="ECO:0000256" key="8">
    <source>
        <dbReference type="ARBA" id="ARBA00023136"/>
    </source>
</evidence>
<keyword evidence="6 10" id="KW-1133">Transmembrane helix</keyword>
<dbReference type="PANTHER" id="PTHR22777:SF32">
    <property type="entry name" value="UPF0053 INNER MEMBRANE PROTEIN YFJD"/>
    <property type="match status" value="1"/>
</dbReference>
<feature type="domain" description="CNNM transmembrane" evidence="13">
    <location>
        <begin position="1"/>
        <end position="190"/>
    </location>
</feature>
<dbReference type="AlphaFoldDB" id="A0A0M2R5M5"/>